<dbReference type="EMBL" id="JBHMAU010000052">
    <property type="protein sequence ID" value="MFB9776380.1"/>
    <property type="molecule type" value="Genomic_DNA"/>
</dbReference>
<evidence type="ECO:0000313" key="5">
    <source>
        <dbReference type="Proteomes" id="UP001589707"/>
    </source>
</evidence>
<evidence type="ECO:0000259" key="3">
    <source>
        <dbReference type="Pfam" id="PF26366"/>
    </source>
</evidence>
<accession>A0ABV5X1S7</accession>
<dbReference type="InterPro" id="IPR058407">
    <property type="entry name" value="DUF8094"/>
</dbReference>
<protein>
    <recommendedName>
        <fullName evidence="3">DUF8094 domain-containing protein</fullName>
    </recommendedName>
</protein>
<comment type="caution">
    <text evidence="4">The sequence shown here is derived from an EMBL/GenBank/DDBJ whole genome shotgun (WGS) entry which is preliminary data.</text>
</comment>
<feature type="region of interest" description="Disordered" evidence="1">
    <location>
        <begin position="276"/>
        <end position="299"/>
    </location>
</feature>
<feature type="compositionally biased region" description="Basic residues" evidence="1">
    <location>
        <begin position="282"/>
        <end position="297"/>
    </location>
</feature>
<feature type="domain" description="DUF8094" evidence="3">
    <location>
        <begin position="336"/>
        <end position="584"/>
    </location>
</feature>
<keyword evidence="5" id="KW-1185">Reference proteome</keyword>
<proteinExistence type="predicted"/>
<feature type="region of interest" description="Disordered" evidence="1">
    <location>
        <begin position="203"/>
        <end position="250"/>
    </location>
</feature>
<reference evidence="4 5" key="1">
    <citation type="submission" date="2024-09" db="EMBL/GenBank/DDBJ databases">
        <authorList>
            <person name="Sun Q."/>
            <person name="Mori K."/>
        </authorList>
    </citation>
    <scope>NUCLEOTIDE SEQUENCE [LARGE SCALE GENOMIC DNA]</scope>
    <source>
        <strain evidence="4 5">JCM 11683</strain>
    </source>
</reference>
<feature type="transmembrane region" description="Helical" evidence="2">
    <location>
        <begin position="303"/>
        <end position="323"/>
    </location>
</feature>
<organism evidence="4 5">
    <name type="scientific">Brevibacterium otitidis</name>
    <dbReference type="NCBI Taxonomy" id="53364"/>
    <lineage>
        <taxon>Bacteria</taxon>
        <taxon>Bacillati</taxon>
        <taxon>Actinomycetota</taxon>
        <taxon>Actinomycetes</taxon>
        <taxon>Micrococcales</taxon>
        <taxon>Brevibacteriaceae</taxon>
        <taxon>Brevibacterium</taxon>
    </lineage>
</organism>
<gene>
    <name evidence="4" type="ORF">ACFFN1_08180</name>
</gene>
<name>A0ABV5X1S7_9MICO</name>
<feature type="compositionally biased region" description="Gly residues" evidence="1">
    <location>
        <begin position="223"/>
        <end position="248"/>
    </location>
</feature>
<evidence type="ECO:0000256" key="2">
    <source>
        <dbReference type="SAM" id="Phobius"/>
    </source>
</evidence>
<keyword evidence="2" id="KW-0812">Transmembrane</keyword>
<evidence type="ECO:0000256" key="1">
    <source>
        <dbReference type="SAM" id="MobiDB-lite"/>
    </source>
</evidence>
<sequence>MVRVILAGLSAIVGLVFAGLALSAISVVGADDIVDAAPTQVHDGAYAYVLNPQLVPFENTEATLHVSGEQDLFMGTASGVDVNSYLTGIAHEEVTEVDMPQPLSSRFVSGEPLPLNDAASRDWWTDSQTGTELSHTFDLDDDTGDLIVVAPAEPEGNLDNVTVSLSMDTGGVFPTSLLGLAAAVLAFGTAAFFVLRWFDARPGRRRRRQRGAGRGSSWSSRRGGSGGGSGRGGSGSGGSGSGGSGMSGLGTRAKELAGKARAKAGRATASAAGLIGSASGKASKKGTASKHSRHRATQRSTRLAALGSIAALGLLSGCSPLPIAKPSTPELTPMERPALRPGESGEFLTTYTERLDASLKGDEESLDSIQAPPLLDRTRAEILVAEANDTELSAVNFEQVVAGGPSFGQYPMWFIAFGKPADNDETVQAMLVTRESAGADWQVTQSLFVPQENVPTLVADGTGAVKQSGDGFTELGVSANEALQKYMETGEEQDGDQNIDYASDAFSNFRDYVDEMAGNDDAFEGINVSCGPYDEASVPLGSYGLTTETGDVSFGEVRCTIELQVKSGGSIDVGDELKAVMTSDLKGKKLRINASIPYMLLGSDQTNLIVGSDWFLLSAETSD</sequence>
<dbReference type="RefSeq" id="WP_376840192.1">
    <property type="nucleotide sequence ID" value="NZ_JBHMAU010000052.1"/>
</dbReference>
<keyword evidence="2" id="KW-0472">Membrane</keyword>
<dbReference type="Proteomes" id="UP001589707">
    <property type="component" value="Unassembled WGS sequence"/>
</dbReference>
<keyword evidence="2" id="KW-1133">Transmembrane helix</keyword>
<dbReference type="Pfam" id="PF26366">
    <property type="entry name" value="DUF8094"/>
    <property type="match status" value="1"/>
</dbReference>
<evidence type="ECO:0000313" key="4">
    <source>
        <dbReference type="EMBL" id="MFB9776380.1"/>
    </source>
</evidence>
<feature type="transmembrane region" description="Helical" evidence="2">
    <location>
        <begin position="177"/>
        <end position="198"/>
    </location>
</feature>